<dbReference type="InterPro" id="IPR058636">
    <property type="entry name" value="Beta-barrel_YknX"/>
</dbReference>
<name>A0A2D0N0E6_FLAN2</name>
<evidence type="ECO:0000256" key="2">
    <source>
        <dbReference type="ARBA" id="ARBA00023054"/>
    </source>
</evidence>
<proteinExistence type="predicted"/>
<keyword evidence="2" id="KW-0175">Coiled coil</keyword>
<dbReference type="Gene3D" id="2.40.30.170">
    <property type="match status" value="1"/>
</dbReference>
<accession>A0A2D0N0E6</accession>
<sequence>MTQIPGKSRKYDFFGPFVQLNPANLHLCNIRTVSFKRLIIMKMLIPGLTSRQLGIFSKFVPVHKRSFLHLNLQCMRRSLQHANLFSLFAFSIIALFISCAPNKEQKSEIMAEAQRGEFVITVTATGELQAKRSVKIRAPQGMRPAGIYETTLADLVPEGTTVSSGQYVAKLDRTELAGKMSNVQTELEKIRTQLEQAKIDTAIELRGLRDQLVNLEFTKKEKQLKVDQSQYEPQSVIQQAELDMEKTERDYGQLVKKYELVKIQSEAKIEEINALMRQNQRQLKIYSDLSNEFTIMAPEDGMVIYSRTWNGKKEPGSRISAWDPVVAELPDLTDMISKTYVNEVDISKVRVGQEVSIQVDAFPDRAYTGNVLKVANIGEELRGFDTKVFEIVVQVNEVDSIMRPAMTTSNEIVTDVFNDVLFVPLEALQSDSLTFVYKEQNGSLIKQEVVIGLSNADQVMIDHGLEEGDMVYLSVPAEAKDIAWNYIDNNIKEEIKKKQEEARRIREAQALERQKKMKDVAPPTPDSGGDGGMIIIMD</sequence>
<keyword evidence="4" id="KW-0812">Transmembrane</keyword>
<evidence type="ECO:0000256" key="1">
    <source>
        <dbReference type="ARBA" id="ARBA00004196"/>
    </source>
</evidence>
<protein>
    <submittedName>
        <fullName evidence="6">RND transporter</fullName>
    </submittedName>
</protein>
<keyword evidence="4" id="KW-1133">Transmembrane helix</keyword>
<comment type="caution">
    <text evidence="6">The sequence shown here is derived from an EMBL/GenBank/DDBJ whole genome shotgun (WGS) entry which is preliminary data.</text>
</comment>
<dbReference type="OrthoDB" id="1522431at2"/>
<comment type="subcellular location">
    <subcellularLocation>
        <location evidence="1">Cell envelope</location>
    </subcellularLocation>
</comment>
<feature type="transmembrane region" description="Helical" evidence="4">
    <location>
        <begin position="82"/>
        <end position="98"/>
    </location>
</feature>
<evidence type="ECO:0000256" key="3">
    <source>
        <dbReference type="SAM" id="MobiDB-lite"/>
    </source>
</evidence>
<dbReference type="Proteomes" id="UP000223913">
    <property type="component" value="Unassembled WGS sequence"/>
</dbReference>
<dbReference type="InterPro" id="IPR050465">
    <property type="entry name" value="UPF0194_transport"/>
</dbReference>
<evidence type="ECO:0000259" key="5">
    <source>
        <dbReference type="Pfam" id="PF25990"/>
    </source>
</evidence>
<keyword evidence="7" id="KW-1185">Reference proteome</keyword>
<dbReference type="Gene3D" id="2.40.420.20">
    <property type="match status" value="1"/>
</dbReference>
<dbReference type="PANTHER" id="PTHR32347">
    <property type="entry name" value="EFFLUX SYSTEM COMPONENT YKNX-RELATED"/>
    <property type="match status" value="1"/>
</dbReference>
<dbReference type="GO" id="GO:0030313">
    <property type="term" value="C:cell envelope"/>
    <property type="evidence" value="ECO:0007669"/>
    <property type="project" value="UniProtKB-SubCell"/>
</dbReference>
<feature type="domain" description="YknX-like beta-barrel" evidence="5">
    <location>
        <begin position="338"/>
        <end position="411"/>
    </location>
</feature>
<reference evidence="6 7" key="1">
    <citation type="submission" date="2017-10" db="EMBL/GenBank/DDBJ databases">
        <title>The draft genome sequence of Lewinella nigricans NBRC 102662.</title>
        <authorList>
            <person name="Wang K."/>
        </authorList>
    </citation>
    <scope>NUCLEOTIDE SEQUENCE [LARGE SCALE GENOMIC DNA]</scope>
    <source>
        <strain evidence="6 7">NBRC 102662</strain>
    </source>
</reference>
<evidence type="ECO:0000313" key="6">
    <source>
        <dbReference type="EMBL" id="PHN01183.1"/>
    </source>
</evidence>
<organism evidence="6 7">
    <name type="scientific">Flavilitoribacter nigricans (strain ATCC 23147 / DSM 23189 / NBRC 102662 / NCIMB 1420 / SS-2)</name>
    <name type="common">Lewinella nigricans</name>
    <dbReference type="NCBI Taxonomy" id="1122177"/>
    <lineage>
        <taxon>Bacteria</taxon>
        <taxon>Pseudomonadati</taxon>
        <taxon>Bacteroidota</taxon>
        <taxon>Saprospiria</taxon>
        <taxon>Saprospirales</taxon>
        <taxon>Lewinellaceae</taxon>
        <taxon>Flavilitoribacter</taxon>
    </lineage>
</organism>
<evidence type="ECO:0000313" key="7">
    <source>
        <dbReference type="Proteomes" id="UP000223913"/>
    </source>
</evidence>
<keyword evidence="4" id="KW-0472">Membrane</keyword>
<dbReference type="EMBL" id="PDUD01000061">
    <property type="protein sequence ID" value="PHN01183.1"/>
    <property type="molecule type" value="Genomic_DNA"/>
</dbReference>
<evidence type="ECO:0000256" key="4">
    <source>
        <dbReference type="SAM" id="Phobius"/>
    </source>
</evidence>
<feature type="region of interest" description="Disordered" evidence="3">
    <location>
        <begin position="512"/>
        <end position="538"/>
    </location>
</feature>
<dbReference type="Pfam" id="PF25990">
    <property type="entry name" value="Beta-barrel_YknX"/>
    <property type="match status" value="1"/>
</dbReference>
<gene>
    <name evidence="6" type="ORF">CRP01_38565</name>
</gene>
<dbReference type="AlphaFoldDB" id="A0A2D0N0E6"/>